<proteinExistence type="inferred from homology"/>
<comment type="caution">
    <text evidence="4">The sequence shown here is derived from an EMBL/GenBank/DDBJ whole genome shotgun (WGS) entry which is preliminary data.</text>
</comment>
<reference evidence="5" key="1">
    <citation type="submission" date="2024-06" db="EMBL/GenBank/DDBJ databases">
        <title>Multi-omics analyses provide insights into the biosynthesis of the anticancer antibiotic pleurotin in Hohenbuehelia grisea.</title>
        <authorList>
            <person name="Weaver J.A."/>
            <person name="Alberti F."/>
        </authorList>
    </citation>
    <scope>NUCLEOTIDE SEQUENCE [LARGE SCALE GENOMIC DNA]</scope>
    <source>
        <strain evidence="5">T-177</strain>
    </source>
</reference>
<evidence type="ECO:0000256" key="1">
    <source>
        <dbReference type="ARBA" id="ARBA00007447"/>
    </source>
</evidence>
<feature type="chain" id="PRO_5045400376" description="Peptidase A1 domain-containing protein" evidence="2">
    <location>
        <begin position="23"/>
        <end position="415"/>
    </location>
</feature>
<organism evidence="4 5">
    <name type="scientific">Hohenbuehelia grisea</name>
    <dbReference type="NCBI Taxonomy" id="104357"/>
    <lineage>
        <taxon>Eukaryota</taxon>
        <taxon>Fungi</taxon>
        <taxon>Dikarya</taxon>
        <taxon>Basidiomycota</taxon>
        <taxon>Agaricomycotina</taxon>
        <taxon>Agaricomycetes</taxon>
        <taxon>Agaricomycetidae</taxon>
        <taxon>Agaricales</taxon>
        <taxon>Pleurotineae</taxon>
        <taxon>Pleurotaceae</taxon>
        <taxon>Hohenbuehelia</taxon>
    </lineage>
</organism>
<gene>
    <name evidence="4" type="ORF">HGRIS_011108</name>
</gene>
<keyword evidence="5" id="KW-1185">Reference proteome</keyword>
<dbReference type="PANTHER" id="PTHR47966">
    <property type="entry name" value="BETA-SITE APP-CLEAVING ENZYME, ISOFORM A-RELATED"/>
    <property type="match status" value="1"/>
</dbReference>
<dbReference type="Gene3D" id="2.40.70.10">
    <property type="entry name" value="Acid Proteases"/>
    <property type="match status" value="2"/>
</dbReference>
<sequence>MLYSRLATCFTSLLLGAHLTNGLSIPFRREIPSVSKSISIRRRRSGADSVDQFNFTFLSQGDNMAIYVGTIHLAGQSLDVQLDTGSSDLWIDTDGIDISQFVDTSAETAITYGDGTSAIGPILAGQVTFGNLAVDDQAFISAPKSNATSLGDKGLLGIGPPSLSRIKDTLVGSDHNGKSFLDNVFSKHPEDPNFITFSLARSPLGMADGGVFAIGEIPAEFSQIEKSTVLPVDSDAKHWITSLDSVKINNVPMSGHGFRTKETALLDSGSSLAEGPRAYIDAMYGSIPGAAFDDNLATYRVPCDANVQMEFVFGGASFPVHPIDATYAAGIDEDSNQVVCAGAFSVIEPNSEYDWLLGDSFLRNVFSLYEFGSWTSVADSPPHVKLLSVTDTSRANSEFEAMNAARLEQARARGN</sequence>
<evidence type="ECO:0000259" key="3">
    <source>
        <dbReference type="PROSITE" id="PS51767"/>
    </source>
</evidence>
<dbReference type="PANTHER" id="PTHR47966:SF57">
    <property type="entry name" value="PEPTIDASE A1 DOMAIN-CONTAINING PROTEIN"/>
    <property type="match status" value="1"/>
</dbReference>
<evidence type="ECO:0000313" key="4">
    <source>
        <dbReference type="EMBL" id="KAL0948548.1"/>
    </source>
</evidence>
<dbReference type="InterPro" id="IPR001461">
    <property type="entry name" value="Aspartic_peptidase_A1"/>
</dbReference>
<dbReference type="InterPro" id="IPR034164">
    <property type="entry name" value="Pepsin-like_dom"/>
</dbReference>
<dbReference type="EMBL" id="JASNQZ010000014">
    <property type="protein sequence ID" value="KAL0948548.1"/>
    <property type="molecule type" value="Genomic_DNA"/>
</dbReference>
<accession>A0ABR3IZ41</accession>
<dbReference type="CDD" id="cd05471">
    <property type="entry name" value="pepsin_like"/>
    <property type="match status" value="1"/>
</dbReference>
<name>A0ABR3IZ41_9AGAR</name>
<keyword evidence="2" id="KW-0732">Signal</keyword>
<dbReference type="PRINTS" id="PR00792">
    <property type="entry name" value="PEPSIN"/>
</dbReference>
<dbReference type="Pfam" id="PF00026">
    <property type="entry name" value="Asp"/>
    <property type="match status" value="1"/>
</dbReference>
<feature type="signal peptide" evidence="2">
    <location>
        <begin position="1"/>
        <end position="22"/>
    </location>
</feature>
<evidence type="ECO:0000313" key="5">
    <source>
        <dbReference type="Proteomes" id="UP001556367"/>
    </source>
</evidence>
<evidence type="ECO:0000256" key="2">
    <source>
        <dbReference type="SAM" id="SignalP"/>
    </source>
</evidence>
<protein>
    <recommendedName>
        <fullName evidence="3">Peptidase A1 domain-containing protein</fullName>
    </recommendedName>
</protein>
<dbReference type="InterPro" id="IPR033121">
    <property type="entry name" value="PEPTIDASE_A1"/>
</dbReference>
<comment type="similarity">
    <text evidence="1">Belongs to the peptidase A1 family.</text>
</comment>
<dbReference type="Proteomes" id="UP001556367">
    <property type="component" value="Unassembled WGS sequence"/>
</dbReference>
<dbReference type="InterPro" id="IPR021109">
    <property type="entry name" value="Peptidase_aspartic_dom_sf"/>
</dbReference>
<feature type="domain" description="Peptidase A1" evidence="3">
    <location>
        <begin position="67"/>
        <end position="380"/>
    </location>
</feature>
<dbReference type="SUPFAM" id="SSF50630">
    <property type="entry name" value="Acid proteases"/>
    <property type="match status" value="1"/>
</dbReference>
<dbReference type="PROSITE" id="PS51767">
    <property type="entry name" value="PEPTIDASE_A1"/>
    <property type="match status" value="1"/>
</dbReference>